<feature type="region of interest" description="Disordered" evidence="6">
    <location>
        <begin position="371"/>
        <end position="423"/>
    </location>
</feature>
<dbReference type="CDD" id="cd14014">
    <property type="entry name" value="STKc_PknB_like"/>
    <property type="match status" value="1"/>
</dbReference>
<dbReference type="Pfam" id="PF00069">
    <property type="entry name" value="Pkinase"/>
    <property type="match status" value="1"/>
</dbReference>
<feature type="binding site" evidence="5">
    <location>
        <position position="92"/>
    </location>
    <ligand>
        <name>ATP</name>
        <dbReference type="ChEBI" id="CHEBI:30616"/>
    </ligand>
</feature>
<dbReference type="SUPFAM" id="SSF56112">
    <property type="entry name" value="Protein kinase-like (PK-like)"/>
    <property type="match status" value="1"/>
</dbReference>
<evidence type="ECO:0000256" key="6">
    <source>
        <dbReference type="SAM" id="MobiDB-lite"/>
    </source>
</evidence>
<keyword evidence="4 5" id="KW-0067">ATP-binding</keyword>
<keyword evidence="1" id="KW-0808">Transferase</keyword>
<keyword evidence="9" id="KW-1185">Reference proteome</keyword>
<dbReference type="InterPro" id="IPR011009">
    <property type="entry name" value="Kinase-like_dom_sf"/>
</dbReference>
<dbReference type="AlphaFoldDB" id="A0AA41QD18"/>
<keyword evidence="8" id="KW-0723">Serine/threonine-protein kinase</keyword>
<dbReference type="SMART" id="SM00220">
    <property type="entry name" value="S_TKc"/>
    <property type="match status" value="1"/>
</dbReference>
<dbReference type="GO" id="GO:0004674">
    <property type="term" value="F:protein serine/threonine kinase activity"/>
    <property type="evidence" value="ECO:0007669"/>
    <property type="project" value="UniProtKB-KW"/>
</dbReference>
<dbReference type="Gene3D" id="3.30.200.20">
    <property type="entry name" value="Phosphorylase Kinase, domain 1"/>
    <property type="match status" value="1"/>
</dbReference>
<sequence length="535" mass="56165">MQRPDRVFHLGAIASLRLYRVYPVCARSNMEERPVLQDPPVHWTVPVPEPVALGPAEPRTIGPFRVRSRIGSGGMGDVYLGTGRSGQQVAIKLIRGAQLHDGEFRARFRREAGAAAKVRSRFIANLVDADLDAGVPWLATEYIAGPTLSQALAVRGPMPQEAVLDLVTGVAEALHTIHGAGLVHRDVKPANVILGPDGPCLIDLGVVAMIDATRVTMTGQPVGTPMYMAPEQATGNRATAAADVWALGALAYYAATGNHLFEGAHPAVVLYRVSAEEPSYDDCPAYLRPLLDACLTKDPATRPSLDAILRSLGPRNPVGAGVAAAAARGRTQPGGTPRRGARRVLVALSAAVAGTAVLSGAAIGVWHSLADDGEPDGGGQTASSQDAGGTAGQPVAKRRGESQPAMIRDGSRESPWAQGTPMRLDESSCWTASVDDVQGQLATLTLSCDRAGTIAYGTPTPSEWLRIYAVAEDGTVRRSALEDATAQDTFWAVRDLADPASVTATVTLPEVGPLATVIVEHNDGYGWEWAATSGD</sequence>
<dbReference type="PROSITE" id="PS50011">
    <property type="entry name" value="PROTEIN_KINASE_DOM"/>
    <property type="match status" value="1"/>
</dbReference>
<dbReference type="GO" id="GO:0005524">
    <property type="term" value="F:ATP binding"/>
    <property type="evidence" value="ECO:0007669"/>
    <property type="project" value="UniProtKB-UniRule"/>
</dbReference>
<accession>A0AA41QD18</accession>
<dbReference type="Proteomes" id="UP001165405">
    <property type="component" value="Unassembled WGS sequence"/>
</dbReference>
<proteinExistence type="predicted"/>
<dbReference type="PANTHER" id="PTHR43289:SF34">
    <property type="entry name" value="SERINE_THREONINE-PROTEIN KINASE YBDM-RELATED"/>
    <property type="match status" value="1"/>
</dbReference>
<evidence type="ECO:0000256" key="3">
    <source>
        <dbReference type="ARBA" id="ARBA00022777"/>
    </source>
</evidence>
<dbReference type="Gene3D" id="1.10.510.10">
    <property type="entry name" value="Transferase(Phosphotransferase) domain 1"/>
    <property type="match status" value="1"/>
</dbReference>
<evidence type="ECO:0000256" key="5">
    <source>
        <dbReference type="PROSITE-ProRule" id="PRU10141"/>
    </source>
</evidence>
<evidence type="ECO:0000256" key="4">
    <source>
        <dbReference type="ARBA" id="ARBA00022840"/>
    </source>
</evidence>
<dbReference type="PROSITE" id="PS00108">
    <property type="entry name" value="PROTEIN_KINASE_ST"/>
    <property type="match status" value="1"/>
</dbReference>
<organism evidence="8 9">
    <name type="scientific">Antribacter soli</name>
    <dbReference type="NCBI Taxonomy" id="2910976"/>
    <lineage>
        <taxon>Bacteria</taxon>
        <taxon>Bacillati</taxon>
        <taxon>Actinomycetota</taxon>
        <taxon>Actinomycetes</taxon>
        <taxon>Micrococcales</taxon>
        <taxon>Promicromonosporaceae</taxon>
        <taxon>Antribacter</taxon>
    </lineage>
</organism>
<dbReference type="RefSeq" id="WP_236089010.1">
    <property type="nucleotide sequence ID" value="NZ_JAKGSG010000027.1"/>
</dbReference>
<evidence type="ECO:0000313" key="8">
    <source>
        <dbReference type="EMBL" id="MCF4121210.1"/>
    </source>
</evidence>
<feature type="domain" description="Protein kinase" evidence="7">
    <location>
        <begin position="64"/>
        <end position="319"/>
    </location>
</feature>
<dbReference type="PROSITE" id="PS00107">
    <property type="entry name" value="PROTEIN_KINASE_ATP"/>
    <property type="match status" value="1"/>
</dbReference>
<dbReference type="InterPro" id="IPR000719">
    <property type="entry name" value="Prot_kinase_dom"/>
</dbReference>
<name>A0AA41QD18_9MICO</name>
<keyword evidence="3 8" id="KW-0418">Kinase</keyword>
<dbReference type="PANTHER" id="PTHR43289">
    <property type="entry name" value="MITOGEN-ACTIVATED PROTEIN KINASE KINASE KINASE 20-RELATED"/>
    <property type="match status" value="1"/>
</dbReference>
<dbReference type="EMBL" id="JAKGSG010000027">
    <property type="protein sequence ID" value="MCF4121210.1"/>
    <property type="molecule type" value="Genomic_DNA"/>
</dbReference>
<protein>
    <submittedName>
        <fullName evidence="8">Serine/threonine protein kinase</fullName>
    </submittedName>
</protein>
<keyword evidence="2 5" id="KW-0547">Nucleotide-binding</keyword>
<gene>
    <name evidence="8" type="ORF">L1785_09465</name>
</gene>
<comment type="caution">
    <text evidence="8">The sequence shown here is derived from an EMBL/GenBank/DDBJ whole genome shotgun (WGS) entry which is preliminary data.</text>
</comment>
<evidence type="ECO:0000259" key="7">
    <source>
        <dbReference type="PROSITE" id="PS50011"/>
    </source>
</evidence>
<dbReference type="InterPro" id="IPR017441">
    <property type="entry name" value="Protein_kinase_ATP_BS"/>
</dbReference>
<evidence type="ECO:0000313" key="9">
    <source>
        <dbReference type="Proteomes" id="UP001165405"/>
    </source>
</evidence>
<evidence type="ECO:0000256" key="2">
    <source>
        <dbReference type="ARBA" id="ARBA00022741"/>
    </source>
</evidence>
<dbReference type="InterPro" id="IPR008271">
    <property type="entry name" value="Ser/Thr_kinase_AS"/>
</dbReference>
<reference evidence="8" key="1">
    <citation type="submission" date="2022-01" db="EMBL/GenBank/DDBJ databases">
        <title>Antribacter sp. nov., isolated from Guizhou of China.</title>
        <authorList>
            <person name="Chengliang C."/>
            <person name="Ya Z."/>
        </authorList>
    </citation>
    <scope>NUCLEOTIDE SEQUENCE</scope>
    <source>
        <strain evidence="8">KLBMP 9083</strain>
    </source>
</reference>
<evidence type="ECO:0000256" key="1">
    <source>
        <dbReference type="ARBA" id="ARBA00022679"/>
    </source>
</evidence>